<keyword evidence="2" id="KW-1185">Reference proteome</keyword>
<evidence type="ECO:0000313" key="2">
    <source>
        <dbReference type="Proteomes" id="UP001161389"/>
    </source>
</evidence>
<dbReference type="AlphaFoldDB" id="A0AA37SAV3"/>
<dbReference type="Proteomes" id="UP001161389">
    <property type="component" value="Unassembled WGS sequence"/>
</dbReference>
<accession>A0AA37SAV3</accession>
<protein>
    <submittedName>
        <fullName evidence="1">Uncharacterized protein</fullName>
    </submittedName>
</protein>
<evidence type="ECO:0000313" key="1">
    <source>
        <dbReference type="EMBL" id="GLQ31038.1"/>
    </source>
</evidence>
<reference evidence="1" key="1">
    <citation type="journal article" date="2014" name="Int. J. Syst. Evol. Microbiol.">
        <title>Complete genome sequence of Corynebacterium casei LMG S-19264T (=DSM 44701T), isolated from a smear-ripened cheese.</title>
        <authorList>
            <consortium name="US DOE Joint Genome Institute (JGI-PGF)"/>
            <person name="Walter F."/>
            <person name="Albersmeier A."/>
            <person name="Kalinowski J."/>
            <person name="Ruckert C."/>
        </authorList>
    </citation>
    <scope>NUCLEOTIDE SEQUENCE</scope>
    <source>
        <strain evidence="1">NBRC 110071</strain>
    </source>
</reference>
<comment type="caution">
    <text evidence="1">The sequence shown here is derived from an EMBL/GenBank/DDBJ whole genome shotgun (WGS) entry which is preliminary data.</text>
</comment>
<proteinExistence type="predicted"/>
<gene>
    <name evidence="1" type="ORF">GCM10007876_15170</name>
</gene>
<organism evidence="1 2">
    <name type="scientific">Litoribrevibacter albus</name>
    <dbReference type="NCBI Taxonomy" id="1473156"/>
    <lineage>
        <taxon>Bacteria</taxon>
        <taxon>Pseudomonadati</taxon>
        <taxon>Pseudomonadota</taxon>
        <taxon>Gammaproteobacteria</taxon>
        <taxon>Oceanospirillales</taxon>
        <taxon>Oceanospirillaceae</taxon>
        <taxon>Litoribrevibacter</taxon>
    </lineage>
</organism>
<reference evidence="1" key="2">
    <citation type="submission" date="2023-01" db="EMBL/GenBank/DDBJ databases">
        <title>Draft genome sequence of Litoribrevibacter albus strain NBRC 110071.</title>
        <authorList>
            <person name="Sun Q."/>
            <person name="Mori K."/>
        </authorList>
    </citation>
    <scope>NUCLEOTIDE SEQUENCE</scope>
    <source>
        <strain evidence="1">NBRC 110071</strain>
    </source>
</reference>
<dbReference type="EMBL" id="BSNM01000011">
    <property type="protein sequence ID" value="GLQ31038.1"/>
    <property type="molecule type" value="Genomic_DNA"/>
</dbReference>
<dbReference type="RefSeq" id="WP_284380520.1">
    <property type="nucleotide sequence ID" value="NZ_BSNM01000011.1"/>
</dbReference>
<name>A0AA37SAV3_9GAMM</name>
<sequence>MNRTYKLIAEQGLPKFFLDGAQKYPFDAEKIFQDFYMLGKETREFKGRDASDLTNKALAIISSHKQQDAVGRSDVHNIITDLLYMCGYAKAAIFVKQRQQLQS</sequence>